<dbReference type="CDD" id="cd05254">
    <property type="entry name" value="dTDP_HR_like_SDR_e"/>
    <property type="match status" value="1"/>
</dbReference>
<dbReference type="Gene3D" id="3.40.50.720">
    <property type="entry name" value="NAD(P)-binding Rossmann-like Domain"/>
    <property type="match status" value="1"/>
</dbReference>
<keyword evidence="8" id="KW-1185">Reference proteome</keyword>
<protein>
    <recommendedName>
        <fullName evidence="5">dTDP-4-dehydrorhamnose reductase</fullName>
        <ecNumber evidence="5">1.1.1.133</ecNumber>
    </recommendedName>
</protein>
<dbReference type="Pfam" id="PF04321">
    <property type="entry name" value="RmlD_sub_bind"/>
    <property type="match status" value="1"/>
</dbReference>
<dbReference type="EC" id="1.1.1.133" evidence="5"/>
<dbReference type="GO" id="GO:0005829">
    <property type="term" value="C:cytosol"/>
    <property type="evidence" value="ECO:0007669"/>
    <property type="project" value="TreeGrafter"/>
</dbReference>
<proteinExistence type="inferred from homology"/>
<comment type="similarity">
    <text evidence="2 5">Belongs to the dTDP-4-dehydrorhamnose reductase family.</text>
</comment>
<evidence type="ECO:0000313" key="8">
    <source>
        <dbReference type="Proteomes" id="UP000310458"/>
    </source>
</evidence>
<gene>
    <name evidence="7" type="ORF">FEF26_07970</name>
</gene>
<dbReference type="GO" id="GO:0008830">
    <property type="term" value="F:dTDP-4-dehydrorhamnose 3,5-epimerase activity"/>
    <property type="evidence" value="ECO:0007669"/>
    <property type="project" value="InterPro"/>
</dbReference>
<evidence type="ECO:0000256" key="1">
    <source>
        <dbReference type="ARBA" id="ARBA00010154"/>
    </source>
</evidence>
<feature type="active site" description="Proton donor" evidence="3">
    <location>
        <position position="129"/>
    </location>
</feature>
<dbReference type="InterPro" id="IPR011051">
    <property type="entry name" value="RmlC_Cupin_sf"/>
</dbReference>
<evidence type="ECO:0000259" key="6">
    <source>
        <dbReference type="Pfam" id="PF04321"/>
    </source>
</evidence>
<evidence type="ECO:0000256" key="2">
    <source>
        <dbReference type="ARBA" id="ARBA00010944"/>
    </source>
</evidence>
<dbReference type="InterPro" id="IPR000888">
    <property type="entry name" value="RmlC-like"/>
</dbReference>
<dbReference type="EMBL" id="VAVZ01000019">
    <property type="protein sequence ID" value="TLP97030.1"/>
    <property type="molecule type" value="Genomic_DNA"/>
</dbReference>
<dbReference type="GO" id="GO:0019305">
    <property type="term" value="P:dTDP-rhamnose biosynthetic process"/>
    <property type="evidence" value="ECO:0007669"/>
    <property type="project" value="UniProtKB-UniPathway"/>
</dbReference>
<dbReference type="GO" id="GO:0008831">
    <property type="term" value="F:dTDP-4-dehydrorhamnose reductase activity"/>
    <property type="evidence" value="ECO:0007669"/>
    <property type="project" value="UniProtKB-EC"/>
</dbReference>
<name>A0A5R9BCG0_9MICC</name>
<dbReference type="InterPro" id="IPR005913">
    <property type="entry name" value="dTDP_dehydrorham_reduct"/>
</dbReference>
<dbReference type="Gene3D" id="3.90.25.10">
    <property type="entry name" value="UDP-galactose 4-epimerase, domain 1"/>
    <property type="match status" value="1"/>
</dbReference>
<dbReference type="PANTHER" id="PTHR10491:SF4">
    <property type="entry name" value="METHIONINE ADENOSYLTRANSFERASE 2 SUBUNIT BETA"/>
    <property type="match status" value="1"/>
</dbReference>
<feature type="active site" description="Proton acceptor" evidence="3">
    <location>
        <position position="66"/>
    </location>
</feature>
<evidence type="ECO:0000313" key="7">
    <source>
        <dbReference type="EMBL" id="TLP97030.1"/>
    </source>
</evidence>
<comment type="caution">
    <text evidence="7">The sequence shown here is derived from an EMBL/GenBank/DDBJ whole genome shotgun (WGS) entry which is preliminary data.</text>
</comment>
<dbReference type="InterPro" id="IPR029903">
    <property type="entry name" value="RmlD-like-bd"/>
</dbReference>
<feature type="site" description="Participates in a stacking interaction with the thymidine ring of dTDP-4-oxo-6-deoxyglucose" evidence="4">
    <location>
        <position position="135"/>
    </location>
</feature>
<dbReference type="SUPFAM" id="SSF51182">
    <property type="entry name" value="RmlC-like cupins"/>
    <property type="match status" value="1"/>
</dbReference>
<keyword evidence="5" id="KW-0560">Oxidoreductase</keyword>
<dbReference type="AlphaFoldDB" id="A0A5R9BCG0"/>
<dbReference type="PANTHER" id="PTHR10491">
    <property type="entry name" value="DTDP-4-DEHYDRORHAMNOSE REDUCTASE"/>
    <property type="match status" value="1"/>
</dbReference>
<comment type="function">
    <text evidence="5">Catalyzes the reduction of dTDP-6-deoxy-L-lyxo-4-hexulose to yield dTDP-L-rhamnose.</text>
</comment>
<dbReference type="InterPro" id="IPR036291">
    <property type="entry name" value="NAD(P)-bd_dom_sf"/>
</dbReference>
<dbReference type="Gene3D" id="2.60.120.10">
    <property type="entry name" value="Jelly Rolls"/>
    <property type="match status" value="1"/>
</dbReference>
<accession>A0A5R9BCG0</accession>
<comment type="pathway">
    <text evidence="5">Carbohydrate biosynthesis; dTDP-L-rhamnose biosynthesis.</text>
</comment>
<evidence type="ECO:0000256" key="4">
    <source>
        <dbReference type="PIRSR" id="PIRSR600888-3"/>
    </source>
</evidence>
<dbReference type="SUPFAM" id="SSF51735">
    <property type="entry name" value="NAD(P)-binding Rossmann-fold domains"/>
    <property type="match status" value="1"/>
</dbReference>
<sequence length="463" mass="50905">MTELSAHPTPIPGLLVFDLPLHGDSRGWFKENWQRAKMTSLGLPDFGPVQNNVSFNEEAGSTRGLHAEPWDKLISLAHGRIFGAWVDLRPGETYGTSFSLDMGPEKAVFVPRGVANGYQALEPKTVYSYLVNDHWSPRARDSYTYLNLADPTIGIDWPIPLDHAELSDADRSHPFFPDVDPVAPKPPVIVGASGQLGRALVEHFPEAVGLARTDIDLCDPASIDATDFSQFGVIINAAAYTAVDAAETKQGRRECWQVNVTGLAHLVEQARKHRVPMVHISSDYVFDGTQETHDEDEPLSPLGVYGQTKAAGEKLVSTLPKHWIVRTSWVIGQGNNFVRTMVGLASRGVNPSVVGDQYGRLTFTRDLVDGIDHLIRTAAPFGTYHLTNAGPPQSWADIAKRVFELSGRSSDDVTEVTTAQYVSEKQSAPRPRNSTLNLDKISATGFRPVPAENRLFDYLDEIQ</sequence>
<keyword evidence="5" id="KW-0521">NADP</keyword>
<evidence type="ECO:0000256" key="3">
    <source>
        <dbReference type="PIRSR" id="PIRSR600888-1"/>
    </source>
</evidence>
<dbReference type="UniPathway" id="UPA00124"/>
<dbReference type="Pfam" id="PF00908">
    <property type="entry name" value="dTDP_sugar_isom"/>
    <property type="match status" value="1"/>
</dbReference>
<organism evidence="7 8">
    <name type="scientific">Nesterenkonia salmonea</name>
    <dbReference type="NCBI Taxonomy" id="1804987"/>
    <lineage>
        <taxon>Bacteria</taxon>
        <taxon>Bacillati</taxon>
        <taxon>Actinomycetota</taxon>
        <taxon>Actinomycetes</taxon>
        <taxon>Micrococcales</taxon>
        <taxon>Micrococcaceae</taxon>
        <taxon>Nesterenkonia</taxon>
    </lineage>
</organism>
<comment type="similarity">
    <text evidence="1">Belongs to the dTDP-4-dehydrorhamnose 3,5-epimerase family.</text>
</comment>
<reference evidence="7 8" key="1">
    <citation type="submission" date="2019-05" db="EMBL/GenBank/DDBJ databases">
        <title>Nesterenkonia sp. GY074 isolated from the Southern Atlantic Ocean.</title>
        <authorList>
            <person name="Zhang G."/>
        </authorList>
    </citation>
    <scope>NUCLEOTIDE SEQUENCE [LARGE SCALE GENOMIC DNA]</scope>
    <source>
        <strain evidence="7 8">GY074</strain>
    </source>
</reference>
<dbReference type="OrthoDB" id="9803892at2"/>
<dbReference type="RefSeq" id="WP_138253014.1">
    <property type="nucleotide sequence ID" value="NZ_VAVZ01000019.1"/>
</dbReference>
<evidence type="ECO:0000256" key="5">
    <source>
        <dbReference type="RuleBase" id="RU364082"/>
    </source>
</evidence>
<dbReference type="Proteomes" id="UP000310458">
    <property type="component" value="Unassembled WGS sequence"/>
</dbReference>
<dbReference type="InterPro" id="IPR014710">
    <property type="entry name" value="RmlC-like_jellyroll"/>
</dbReference>
<feature type="domain" description="RmlD-like substrate binding" evidence="6">
    <location>
        <begin position="188"/>
        <end position="461"/>
    </location>
</feature>